<evidence type="ECO:0000313" key="4">
    <source>
        <dbReference type="Proteomes" id="UP000271889"/>
    </source>
</evidence>
<name>A0A3P6R2Q0_CYLGO</name>
<evidence type="ECO:0000256" key="1">
    <source>
        <dbReference type="ARBA" id="ARBA00022729"/>
    </source>
</evidence>
<dbReference type="PANTHER" id="PTHR36571">
    <property type="entry name" value="PROTEIN YGIW"/>
    <property type="match status" value="1"/>
</dbReference>
<evidence type="ECO:0000313" key="3">
    <source>
        <dbReference type="EMBL" id="VDK52857.1"/>
    </source>
</evidence>
<feature type="non-terminal residue" evidence="3">
    <location>
        <position position="241"/>
    </location>
</feature>
<proteinExistence type="predicted"/>
<dbReference type="Gene3D" id="2.40.50.200">
    <property type="entry name" value="Bacterial OB-fold"/>
    <property type="match status" value="1"/>
</dbReference>
<accession>A0A3P6R2Q0</accession>
<keyword evidence="1" id="KW-0732">Signal</keyword>
<dbReference type="Proteomes" id="UP000271889">
    <property type="component" value="Unassembled WGS sequence"/>
</dbReference>
<dbReference type="Pfam" id="PF04076">
    <property type="entry name" value="BOF"/>
    <property type="match status" value="1"/>
</dbReference>
<protein>
    <submittedName>
        <fullName evidence="3">Uncharacterized protein</fullName>
    </submittedName>
</protein>
<dbReference type="InterPro" id="IPR036700">
    <property type="entry name" value="BOBF_sf"/>
</dbReference>
<evidence type="ECO:0000256" key="2">
    <source>
        <dbReference type="SAM" id="MobiDB-lite"/>
    </source>
</evidence>
<feature type="region of interest" description="Disordered" evidence="2">
    <location>
        <begin position="163"/>
        <end position="182"/>
    </location>
</feature>
<reference evidence="3 4" key="1">
    <citation type="submission" date="2018-11" db="EMBL/GenBank/DDBJ databases">
        <authorList>
            <consortium name="Pathogen Informatics"/>
        </authorList>
    </citation>
    <scope>NUCLEOTIDE SEQUENCE [LARGE SCALE GENOMIC DNA]</scope>
</reference>
<dbReference type="AlphaFoldDB" id="A0A3P6R2Q0"/>
<sequence length="241" mass="27260">MNGQISIVRPGACDDREIRMIIRLAMEKTITALITPENLALALTGNMNSITKERIELFIKNPLDNGLTRGEQMELARIALALLEAEPVGKLHEYKPVEYQRSVYELTMLVKQLARHLKKAKLDCKLPDKAMDYLKRNGLISVSLLRAERQGEAGYEAAKGDVNRPDRHLFNRHSDGTGNEERPLRVVQAKEQKDEAWVILEGHIVKKLGDDRYEFRDSSGTIVTDIDESVWAGQNVSPEDK</sequence>
<keyword evidence="4" id="KW-1185">Reference proteome</keyword>
<dbReference type="NCBIfam" id="NF033674">
    <property type="entry name" value="stress_OB_fold"/>
    <property type="match status" value="1"/>
</dbReference>
<dbReference type="OrthoDB" id="10512422at2759"/>
<dbReference type="PANTHER" id="PTHR36571:SF1">
    <property type="entry name" value="PROTEIN YGIW"/>
    <property type="match status" value="1"/>
</dbReference>
<organism evidence="3 4">
    <name type="scientific">Cylicostephanus goldi</name>
    <name type="common">Nematode worm</name>
    <dbReference type="NCBI Taxonomy" id="71465"/>
    <lineage>
        <taxon>Eukaryota</taxon>
        <taxon>Metazoa</taxon>
        <taxon>Ecdysozoa</taxon>
        <taxon>Nematoda</taxon>
        <taxon>Chromadorea</taxon>
        <taxon>Rhabditida</taxon>
        <taxon>Rhabditina</taxon>
        <taxon>Rhabditomorpha</taxon>
        <taxon>Strongyloidea</taxon>
        <taxon>Strongylidae</taxon>
        <taxon>Cylicostephanus</taxon>
    </lineage>
</organism>
<dbReference type="SUPFAM" id="SSF101756">
    <property type="entry name" value="Hypothetical protein YgiW"/>
    <property type="match status" value="1"/>
</dbReference>
<dbReference type="InterPro" id="IPR005220">
    <property type="entry name" value="CarO-like"/>
</dbReference>
<gene>
    <name evidence="3" type="ORF">CGOC_LOCUS2509</name>
</gene>
<dbReference type="EMBL" id="UYRV01005661">
    <property type="protein sequence ID" value="VDK52857.1"/>
    <property type="molecule type" value="Genomic_DNA"/>
</dbReference>